<evidence type="ECO:0000313" key="3">
    <source>
        <dbReference type="Proteomes" id="UP000037660"/>
    </source>
</evidence>
<dbReference type="Proteomes" id="UP000037660">
    <property type="component" value="Unassembled WGS sequence"/>
</dbReference>
<keyword evidence="3" id="KW-1185">Reference proteome</keyword>
<organism evidence="2 3">
    <name type="scientific">Piscinibacter sakaiensis</name>
    <name type="common">Ideonella sakaiensis</name>
    <dbReference type="NCBI Taxonomy" id="1547922"/>
    <lineage>
        <taxon>Bacteria</taxon>
        <taxon>Pseudomonadati</taxon>
        <taxon>Pseudomonadota</taxon>
        <taxon>Betaproteobacteria</taxon>
        <taxon>Burkholderiales</taxon>
        <taxon>Sphaerotilaceae</taxon>
        <taxon>Piscinibacter</taxon>
    </lineage>
</organism>
<dbReference type="AlphaFoldDB" id="A0A0K8P604"/>
<gene>
    <name evidence="2" type="ORF">ISF6_4153</name>
</gene>
<dbReference type="STRING" id="1547922.ISF6_4153"/>
<accession>A0A0K8P604</accession>
<name>A0A0K8P604_PISS1</name>
<proteinExistence type="predicted"/>
<dbReference type="RefSeq" id="WP_054021856.1">
    <property type="nucleotide sequence ID" value="NZ_BBYR01000064.1"/>
</dbReference>
<comment type="caution">
    <text evidence="2">The sequence shown here is derived from an EMBL/GenBank/DDBJ whole genome shotgun (WGS) entry which is preliminary data.</text>
</comment>
<reference evidence="2 3" key="2">
    <citation type="journal article" date="2016" name="Science">
        <title>A bacterium that degrades and assimilates poly(ethylene terephthalate).</title>
        <authorList>
            <person name="Yoshida S."/>
            <person name="Hiraga K."/>
            <person name="Takehana T."/>
            <person name="Taniguchi I."/>
            <person name="Yamaji H."/>
            <person name="Maeda Y."/>
            <person name="Toyohara K."/>
            <person name="Miyamoto K."/>
            <person name="Kimura Y."/>
            <person name="Oda K."/>
        </authorList>
    </citation>
    <scope>NUCLEOTIDE SEQUENCE [LARGE SCALE GENOMIC DNA]</scope>
    <source>
        <strain evidence="3">NBRC 110686 / TISTR 2288 / 201-F6</strain>
    </source>
</reference>
<dbReference type="EMBL" id="BBYR01000064">
    <property type="protein sequence ID" value="GAP37959.1"/>
    <property type="molecule type" value="Genomic_DNA"/>
</dbReference>
<feature type="compositionally biased region" description="Low complexity" evidence="1">
    <location>
        <begin position="23"/>
        <end position="34"/>
    </location>
</feature>
<protein>
    <submittedName>
        <fullName evidence="2">Uncharacterized protein</fullName>
    </submittedName>
</protein>
<feature type="region of interest" description="Disordered" evidence="1">
    <location>
        <begin position="23"/>
        <end position="42"/>
    </location>
</feature>
<evidence type="ECO:0000256" key="1">
    <source>
        <dbReference type="SAM" id="MobiDB-lite"/>
    </source>
</evidence>
<sequence>MTLKKYDLAKNLGLSIENRRKAAGAPARFGAAAAPDRREQRRRDAAAGLVPFACKLPAELAAALRARADAHPAGLNGLVAELLQRGLDASA</sequence>
<reference evidence="3" key="1">
    <citation type="submission" date="2015-07" db="EMBL/GenBank/DDBJ databases">
        <title>Discovery of a poly(ethylene terephthalate assimilation.</title>
        <authorList>
            <person name="Yoshida S."/>
            <person name="Hiraga K."/>
            <person name="Takehana T."/>
            <person name="Taniguchi I."/>
            <person name="Yamaji H."/>
            <person name="Maeda Y."/>
            <person name="Toyohara K."/>
            <person name="Miyamoto K."/>
            <person name="Kimura Y."/>
            <person name="Oda K."/>
        </authorList>
    </citation>
    <scope>NUCLEOTIDE SEQUENCE [LARGE SCALE GENOMIC DNA]</scope>
    <source>
        <strain evidence="3">NBRC 110686 / TISTR 2288 / 201-F6</strain>
    </source>
</reference>
<evidence type="ECO:0000313" key="2">
    <source>
        <dbReference type="EMBL" id="GAP37959.1"/>
    </source>
</evidence>